<organism evidence="1 2">
    <name type="scientific">Euphydryas editha</name>
    <name type="common">Edith's checkerspot</name>
    <dbReference type="NCBI Taxonomy" id="104508"/>
    <lineage>
        <taxon>Eukaryota</taxon>
        <taxon>Metazoa</taxon>
        <taxon>Ecdysozoa</taxon>
        <taxon>Arthropoda</taxon>
        <taxon>Hexapoda</taxon>
        <taxon>Insecta</taxon>
        <taxon>Pterygota</taxon>
        <taxon>Neoptera</taxon>
        <taxon>Endopterygota</taxon>
        <taxon>Lepidoptera</taxon>
        <taxon>Glossata</taxon>
        <taxon>Ditrysia</taxon>
        <taxon>Papilionoidea</taxon>
        <taxon>Nymphalidae</taxon>
        <taxon>Nymphalinae</taxon>
        <taxon>Euphydryas</taxon>
    </lineage>
</organism>
<keyword evidence="2" id="KW-1185">Reference proteome</keyword>
<evidence type="ECO:0000313" key="1">
    <source>
        <dbReference type="EMBL" id="CAH2104008.1"/>
    </source>
</evidence>
<comment type="caution">
    <text evidence="1">The sequence shown here is derived from an EMBL/GenBank/DDBJ whole genome shotgun (WGS) entry which is preliminary data.</text>
</comment>
<accession>A0AAU9UXQ4</accession>
<sequence length="126" mass="13501">MTKWIKTEYKRKSFHAGSDATVLMHATLSPATVALGLEFAWGPNDVANFNKTFPQISHKMNVNGRRALSGSGVNVEVSALMVGGEVGGAHNAPPGRFVIPDSLAVTSVRIATITRKKRSRNLANAK</sequence>
<protein>
    <submittedName>
        <fullName evidence="1">Uncharacterized protein</fullName>
    </submittedName>
</protein>
<evidence type="ECO:0000313" key="2">
    <source>
        <dbReference type="Proteomes" id="UP001153954"/>
    </source>
</evidence>
<name>A0AAU9UXQ4_EUPED</name>
<proteinExistence type="predicted"/>
<dbReference type="Proteomes" id="UP001153954">
    <property type="component" value="Unassembled WGS sequence"/>
</dbReference>
<reference evidence="1" key="1">
    <citation type="submission" date="2022-03" db="EMBL/GenBank/DDBJ databases">
        <authorList>
            <person name="Tunstrom K."/>
        </authorList>
    </citation>
    <scope>NUCLEOTIDE SEQUENCE</scope>
</reference>
<dbReference type="AlphaFoldDB" id="A0AAU9UXQ4"/>
<dbReference type="EMBL" id="CAKOGL010000026">
    <property type="protein sequence ID" value="CAH2104008.1"/>
    <property type="molecule type" value="Genomic_DNA"/>
</dbReference>
<gene>
    <name evidence="1" type="ORF">EEDITHA_LOCUS18443</name>
</gene>